<dbReference type="Proteomes" id="UP001232343">
    <property type="component" value="Unassembled WGS sequence"/>
</dbReference>
<keyword evidence="1" id="KW-0472">Membrane</keyword>
<feature type="transmembrane region" description="Helical" evidence="1">
    <location>
        <begin position="38"/>
        <end position="58"/>
    </location>
</feature>
<keyword evidence="1" id="KW-0812">Transmembrane</keyword>
<evidence type="ECO:0000256" key="1">
    <source>
        <dbReference type="SAM" id="Phobius"/>
    </source>
</evidence>
<dbReference type="Pfam" id="PF14045">
    <property type="entry name" value="YIEGIA"/>
    <property type="match status" value="1"/>
</dbReference>
<feature type="transmembrane region" description="Helical" evidence="1">
    <location>
        <begin position="6"/>
        <end position="26"/>
    </location>
</feature>
<organism evidence="2 3">
    <name type="scientific">Lederbergia wuyishanensis</name>
    <dbReference type="NCBI Taxonomy" id="1347903"/>
    <lineage>
        <taxon>Bacteria</taxon>
        <taxon>Bacillati</taxon>
        <taxon>Bacillota</taxon>
        <taxon>Bacilli</taxon>
        <taxon>Bacillales</taxon>
        <taxon>Bacillaceae</taxon>
        <taxon>Lederbergia</taxon>
    </lineage>
</organism>
<proteinExistence type="predicted"/>
<feature type="transmembrane region" description="Helical" evidence="1">
    <location>
        <begin position="114"/>
        <end position="145"/>
    </location>
</feature>
<dbReference type="InterPro" id="IPR025918">
    <property type="entry name" value="YIEGIA"/>
</dbReference>
<reference evidence="2 3" key="1">
    <citation type="submission" date="2023-07" db="EMBL/GenBank/DDBJ databases">
        <title>Genomic Encyclopedia of Type Strains, Phase IV (KMG-IV): sequencing the most valuable type-strain genomes for metagenomic binning, comparative biology and taxonomic classification.</title>
        <authorList>
            <person name="Goeker M."/>
        </authorList>
    </citation>
    <scope>NUCLEOTIDE SEQUENCE [LARGE SCALE GENOMIC DNA]</scope>
    <source>
        <strain evidence="2 3">DSM 27848</strain>
    </source>
</reference>
<dbReference type="EMBL" id="JAUSUO010000015">
    <property type="protein sequence ID" value="MDQ0345345.1"/>
    <property type="molecule type" value="Genomic_DNA"/>
</dbReference>
<accession>A0ABU0DAC4</accession>
<keyword evidence="1" id="KW-1133">Transmembrane helix</keyword>
<keyword evidence="3" id="KW-1185">Reference proteome</keyword>
<evidence type="ECO:0000313" key="2">
    <source>
        <dbReference type="EMBL" id="MDQ0345345.1"/>
    </source>
</evidence>
<dbReference type="RefSeq" id="WP_244683690.1">
    <property type="nucleotide sequence ID" value="NZ_JALIRM010000022.1"/>
</dbReference>
<comment type="caution">
    <text evidence="2">The sequence shown here is derived from an EMBL/GenBank/DDBJ whole genome shotgun (WGS) entry which is preliminary data.</text>
</comment>
<gene>
    <name evidence="2" type="ORF">J2S14_004201</name>
</gene>
<sequence>MNYLVSVVIGVAFGTISRFVLLRTDFRQYPTYPQGRMIHLSFGFIAAFIGAVAVPSVLDSNWTAVTFLGLAATQFREVRKMERDTLEQVDLSELVKRGTPFIEGMAQAFESRNYLVMFTGLITTLLTVINLWLGILGGIAMLFVVKAKMSGNVLKSIAEVTEGEINFKGPNLFVGDIHIKNVGLKVNRDIILERAVGVIIIPKNENSIVTLSHLGQRQAMLHHVANVLGTYLDSGEPSFIPLSKRDMDDGRLGLFIMPQEKDFNQVKTVLENVPVLDSAIRLPSEGDKGKR</sequence>
<evidence type="ECO:0000313" key="3">
    <source>
        <dbReference type="Proteomes" id="UP001232343"/>
    </source>
</evidence>
<protein>
    <submittedName>
        <fullName evidence="2">Uncharacterized protein</fullName>
    </submittedName>
</protein>
<name>A0ABU0DAC4_9BACI</name>